<dbReference type="InParanoid" id="A0A7J6JA01"/>
<dbReference type="AlphaFoldDB" id="A0A7J6JA01"/>
<name>A0A7J6JA01_COLFN</name>
<feature type="transmembrane region" description="Helical" evidence="1">
    <location>
        <begin position="21"/>
        <end position="41"/>
    </location>
</feature>
<keyword evidence="3" id="KW-1185">Reference proteome</keyword>
<keyword evidence="1" id="KW-0472">Membrane</keyword>
<keyword evidence="1" id="KW-1133">Transmembrane helix</keyword>
<dbReference type="Proteomes" id="UP000011096">
    <property type="component" value="Unassembled WGS sequence"/>
</dbReference>
<comment type="caution">
    <text evidence="2">The sequence shown here is derived from an EMBL/GenBank/DDBJ whole genome shotgun (WGS) entry which is preliminary data.</text>
</comment>
<dbReference type="RefSeq" id="XP_066009124.1">
    <property type="nucleotide sequence ID" value="XM_066151648.1"/>
</dbReference>
<dbReference type="EMBL" id="ANPB02000003">
    <property type="protein sequence ID" value="KAF4486779.1"/>
    <property type="molecule type" value="Genomic_DNA"/>
</dbReference>
<gene>
    <name evidence="2" type="ORF">CGGC5_v006089</name>
</gene>
<reference evidence="2 3" key="2">
    <citation type="submission" date="2020-04" db="EMBL/GenBank/DDBJ databases">
        <title>Genome sequencing and assembly of multiple isolates from the Colletotrichum gloeosporioides species complex.</title>
        <authorList>
            <person name="Gan P."/>
            <person name="Shirasu K."/>
        </authorList>
    </citation>
    <scope>NUCLEOTIDE SEQUENCE [LARGE SCALE GENOMIC DNA]</scope>
    <source>
        <strain evidence="2 3">Nara gc5</strain>
    </source>
</reference>
<evidence type="ECO:0000313" key="2">
    <source>
        <dbReference type="EMBL" id="KAF4486779.1"/>
    </source>
</evidence>
<keyword evidence="1" id="KW-0812">Transmembrane</keyword>
<organism evidence="2 3">
    <name type="scientific">Colletotrichum fructicola (strain Nara gc5)</name>
    <name type="common">Anthracnose fungus</name>
    <name type="synonym">Colletotrichum gloeosporioides (strain Nara gc5)</name>
    <dbReference type="NCBI Taxonomy" id="1213859"/>
    <lineage>
        <taxon>Eukaryota</taxon>
        <taxon>Fungi</taxon>
        <taxon>Dikarya</taxon>
        <taxon>Ascomycota</taxon>
        <taxon>Pezizomycotina</taxon>
        <taxon>Sordariomycetes</taxon>
        <taxon>Hypocreomycetidae</taxon>
        <taxon>Glomerellales</taxon>
        <taxon>Glomerellaceae</taxon>
        <taxon>Colletotrichum</taxon>
        <taxon>Colletotrichum gloeosporioides species complex</taxon>
    </lineage>
</organism>
<reference evidence="2 3" key="1">
    <citation type="submission" date="2012-08" db="EMBL/GenBank/DDBJ databases">
        <authorList>
            <person name="Gan P.H.P."/>
            <person name="Ikeda K."/>
            <person name="Irieda H."/>
            <person name="Narusaka M."/>
            <person name="O'Connell R.J."/>
            <person name="Narusaka Y."/>
            <person name="Takano Y."/>
            <person name="Kubo Y."/>
            <person name="Shirasu K."/>
        </authorList>
    </citation>
    <scope>NUCLEOTIDE SEQUENCE [LARGE SCALE GENOMIC DNA]</scope>
    <source>
        <strain evidence="2 3">Nara gc5</strain>
    </source>
</reference>
<protein>
    <submittedName>
        <fullName evidence="2">Uncharacterized protein</fullName>
    </submittedName>
</protein>
<sequence>MAGRGSKAPQKLGPNTTWGPSITSSLMLLLMLAVFFVGYTFELPINTLSPIPPLNIHTRCADLPTYLRQIAPRR</sequence>
<proteinExistence type="predicted"/>
<dbReference type="GeneID" id="43618899"/>
<accession>A0A7J6JA01</accession>
<evidence type="ECO:0000313" key="3">
    <source>
        <dbReference type="Proteomes" id="UP000011096"/>
    </source>
</evidence>
<evidence type="ECO:0000256" key="1">
    <source>
        <dbReference type="SAM" id="Phobius"/>
    </source>
</evidence>